<dbReference type="EMBL" id="NVQR01000158">
    <property type="protein sequence ID" value="PCH58588.1"/>
    <property type="molecule type" value="Genomic_DNA"/>
</dbReference>
<gene>
    <name evidence="3" type="ORF">COC19_08380</name>
</gene>
<dbReference type="InterPro" id="IPR009492">
    <property type="entry name" value="TniQ"/>
</dbReference>
<comment type="caution">
    <text evidence="3">The sequence shown here is derived from an EMBL/GenBank/DDBJ whole genome shotgun (WGS) entry which is preliminary data.</text>
</comment>
<feature type="non-terminal residue" evidence="3">
    <location>
        <position position="262"/>
    </location>
</feature>
<feature type="domain" description="Transposon Tn7 transposition protein TnsD C-terminal" evidence="2">
    <location>
        <begin position="93"/>
        <end position="256"/>
    </location>
</feature>
<dbReference type="AlphaFoldDB" id="A0A2A4MFG9"/>
<proteinExistence type="predicted"/>
<name>A0A2A4MFG9_9GAMM</name>
<protein>
    <submittedName>
        <fullName evidence="3">Uncharacterized protein</fullName>
    </submittedName>
</protein>
<feature type="domain" description="TniQ" evidence="1">
    <location>
        <begin position="6"/>
        <end position="49"/>
    </location>
</feature>
<dbReference type="Pfam" id="PF15978">
    <property type="entry name" value="TnsD"/>
    <property type="match status" value="1"/>
</dbReference>
<dbReference type="Pfam" id="PF06527">
    <property type="entry name" value="TniQ"/>
    <property type="match status" value="1"/>
</dbReference>
<evidence type="ECO:0000259" key="1">
    <source>
        <dbReference type="Pfam" id="PF06527"/>
    </source>
</evidence>
<reference evidence="4" key="1">
    <citation type="submission" date="2017-08" db="EMBL/GenBank/DDBJ databases">
        <title>A dynamic microbial community with high functional redundancy inhabits the cold, oxic subseafloor aquifer.</title>
        <authorList>
            <person name="Tully B.J."/>
            <person name="Wheat C.G."/>
            <person name="Glazer B.T."/>
            <person name="Huber J.A."/>
        </authorList>
    </citation>
    <scope>NUCLEOTIDE SEQUENCE [LARGE SCALE GENOMIC DNA]</scope>
</reference>
<evidence type="ECO:0000313" key="4">
    <source>
        <dbReference type="Proteomes" id="UP000218172"/>
    </source>
</evidence>
<dbReference type="InterPro" id="IPR032750">
    <property type="entry name" value="TnsD_C"/>
</dbReference>
<dbReference type="Proteomes" id="UP000218172">
    <property type="component" value="Unassembled WGS sequence"/>
</dbReference>
<organism evidence="3 4">
    <name type="scientific">SAR86 cluster bacterium</name>
    <dbReference type="NCBI Taxonomy" id="2030880"/>
    <lineage>
        <taxon>Bacteria</taxon>
        <taxon>Pseudomonadati</taxon>
        <taxon>Pseudomonadota</taxon>
        <taxon>Gammaproteobacteria</taxon>
        <taxon>SAR86 cluster</taxon>
    </lineage>
</organism>
<evidence type="ECO:0000313" key="3">
    <source>
        <dbReference type="EMBL" id="PCH58588.1"/>
    </source>
</evidence>
<sequence>MTQRIRQPAFFQYCDECIINDREQFGNAYWHRIHQLPGIKVCPHHNVVLQTTAIASKNCRLRYEFITLETAVMQKKRRLCNGASKNGLYVSIALDSLWILDHAKEGPDLALIQAALQSRMRLFDWMTRGGSLRARTLRQAWNEQYSLKFRVEMGCGLERVTDPIPLIRNLVLDGRNFVHPLIGIMIIRLLGLSAHKLSELIYEQRYLSKEKSPNYYCVNPICPDVNTGRWVFEEVSKHDVKRNMITCSRCGMVYTQGDLLSR</sequence>
<accession>A0A2A4MFG9</accession>
<evidence type="ECO:0000259" key="2">
    <source>
        <dbReference type="Pfam" id="PF15978"/>
    </source>
</evidence>